<proteinExistence type="predicted"/>
<dbReference type="SUPFAM" id="SSF88659">
    <property type="entry name" value="Sigma3 and sigma4 domains of RNA polymerase sigma factors"/>
    <property type="match status" value="1"/>
</dbReference>
<evidence type="ECO:0000313" key="2">
    <source>
        <dbReference type="EMBL" id="KUG23179.1"/>
    </source>
</evidence>
<dbReference type="InterPro" id="IPR013324">
    <property type="entry name" value="RNA_pol_sigma_r3/r4-like"/>
</dbReference>
<sequence length="94" mass="11089">MINLYTCKKKNILISEVCTDTTCEWRLKNESFLNCTWVACNYGPFTLEEVGDMMGVTRERIRQIEAKALKKLQHKKRRDQLKDFATQGNDWDNL</sequence>
<evidence type="ECO:0000259" key="1">
    <source>
        <dbReference type="PROSITE" id="PS00716"/>
    </source>
</evidence>
<organism evidence="2">
    <name type="scientific">hydrocarbon metagenome</name>
    <dbReference type="NCBI Taxonomy" id="938273"/>
    <lineage>
        <taxon>unclassified sequences</taxon>
        <taxon>metagenomes</taxon>
        <taxon>ecological metagenomes</taxon>
    </lineage>
</organism>
<dbReference type="InterPro" id="IPR036388">
    <property type="entry name" value="WH-like_DNA-bd_sf"/>
</dbReference>
<dbReference type="PROSITE" id="PS00716">
    <property type="entry name" value="SIGMA70_2"/>
    <property type="match status" value="1"/>
</dbReference>
<reference evidence="2" key="1">
    <citation type="journal article" date="2015" name="Proc. Natl. Acad. Sci. U.S.A.">
        <title>Networks of energetic and metabolic interactions define dynamics in microbial communities.</title>
        <authorList>
            <person name="Embree M."/>
            <person name="Liu J.K."/>
            <person name="Al-Bassam M.M."/>
            <person name="Zengler K."/>
        </authorList>
    </citation>
    <scope>NUCLEOTIDE SEQUENCE</scope>
</reference>
<dbReference type="PANTHER" id="PTHR30603">
    <property type="entry name" value="RNA POLYMERASE SIGMA FACTOR RPO"/>
    <property type="match status" value="1"/>
</dbReference>
<gene>
    <name evidence="2" type="ORF">ASZ90_007020</name>
</gene>
<dbReference type="PRINTS" id="PR00046">
    <property type="entry name" value="SIGMA70FCT"/>
</dbReference>
<protein>
    <submittedName>
        <fullName evidence="2">Rna polymerase sigma factor rpod</fullName>
    </submittedName>
</protein>
<dbReference type="Gene3D" id="1.10.10.10">
    <property type="entry name" value="Winged helix-like DNA-binding domain superfamily/Winged helix DNA-binding domain"/>
    <property type="match status" value="1"/>
</dbReference>
<dbReference type="CDD" id="cd06171">
    <property type="entry name" value="Sigma70_r4"/>
    <property type="match status" value="1"/>
</dbReference>
<dbReference type="InterPro" id="IPR007630">
    <property type="entry name" value="RNA_pol_sigma70_r4"/>
</dbReference>
<dbReference type="GO" id="GO:0003700">
    <property type="term" value="F:DNA-binding transcription factor activity"/>
    <property type="evidence" value="ECO:0007669"/>
    <property type="project" value="InterPro"/>
</dbReference>
<dbReference type="Pfam" id="PF04545">
    <property type="entry name" value="Sigma70_r4"/>
    <property type="match status" value="1"/>
</dbReference>
<comment type="caution">
    <text evidence="2">The sequence shown here is derived from an EMBL/GenBank/DDBJ whole genome shotgun (WGS) entry which is preliminary data.</text>
</comment>
<feature type="domain" description="RNA polymerase sigma-70" evidence="1">
    <location>
        <begin position="46"/>
        <end position="72"/>
    </location>
</feature>
<name>A0A0W8FQR4_9ZZZZ</name>
<accession>A0A0W8FQR4</accession>
<dbReference type="GO" id="GO:0006352">
    <property type="term" value="P:DNA-templated transcription initiation"/>
    <property type="evidence" value="ECO:0007669"/>
    <property type="project" value="InterPro"/>
</dbReference>
<dbReference type="InterPro" id="IPR000943">
    <property type="entry name" value="RNA_pol_sigma70"/>
</dbReference>
<dbReference type="AlphaFoldDB" id="A0A0W8FQR4"/>
<dbReference type="EMBL" id="LNQE01000917">
    <property type="protein sequence ID" value="KUG23179.1"/>
    <property type="molecule type" value="Genomic_DNA"/>
</dbReference>
<dbReference type="PANTHER" id="PTHR30603:SF47">
    <property type="entry name" value="RNA POLYMERASE SIGMA FACTOR SIGD, CHLOROPLASTIC"/>
    <property type="match status" value="1"/>
</dbReference>
<dbReference type="InterPro" id="IPR050239">
    <property type="entry name" value="Sigma-70_RNA_pol_init_factors"/>
</dbReference>